<evidence type="ECO:0000313" key="2">
    <source>
        <dbReference type="Proteomes" id="UP001234297"/>
    </source>
</evidence>
<name>A0ACC2KYB1_PERAE</name>
<gene>
    <name evidence="1" type="ORF">MRB53_019524</name>
</gene>
<dbReference type="EMBL" id="CM056814">
    <property type="protein sequence ID" value="KAJ8626217.1"/>
    <property type="molecule type" value="Genomic_DNA"/>
</dbReference>
<protein>
    <submittedName>
        <fullName evidence="1">Uncharacterized protein</fullName>
    </submittedName>
</protein>
<proteinExistence type="predicted"/>
<comment type="caution">
    <text evidence="1">The sequence shown here is derived from an EMBL/GenBank/DDBJ whole genome shotgun (WGS) entry which is preliminary data.</text>
</comment>
<keyword evidence="2" id="KW-1185">Reference proteome</keyword>
<dbReference type="Proteomes" id="UP001234297">
    <property type="component" value="Chromosome 6"/>
</dbReference>
<reference evidence="1 2" key="1">
    <citation type="journal article" date="2022" name="Hortic Res">
        <title>A haplotype resolved chromosomal level avocado genome allows analysis of novel avocado genes.</title>
        <authorList>
            <person name="Nath O."/>
            <person name="Fletcher S.J."/>
            <person name="Hayward A."/>
            <person name="Shaw L.M."/>
            <person name="Masouleh A.K."/>
            <person name="Furtado A."/>
            <person name="Henry R.J."/>
            <person name="Mitter N."/>
        </authorList>
    </citation>
    <scope>NUCLEOTIDE SEQUENCE [LARGE SCALE GENOMIC DNA]</scope>
    <source>
        <strain evidence="2">cv. Hass</strain>
    </source>
</reference>
<accession>A0ACC2KYB1</accession>
<organism evidence="1 2">
    <name type="scientific">Persea americana</name>
    <name type="common">Avocado</name>
    <dbReference type="NCBI Taxonomy" id="3435"/>
    <lineage>
        <taxon>Eukaryota</taxon>
        <taxon>Viridiplantae</taxon>
        <taxon>Streptophyta</taxon>
        <taxon>Embryophyta</taxon>
        <taxon>Tracheophyta</taxon>
        <taxon>Spermatophyta</taxon>
        <taxon>Magnoliopsida</taxon>
        <taxon>Magnoliidae</taxon>
        <taxon>Laurales</taxon>
        <taxon>Lauraceae</taxon>
        <taxon>Persea</taxon>
    </lineage>
</organism>
<evidence type="ECO:0000313" key="1">
    <source>
        <dbReference type="EMBL" id="KAJ8626217.1"/>
    </source>
</evidence>
<sequence>MGGKQKMVVSVPCFCCEKCRYKALQTVAGVPGLSSVSLEGAKKDRLVVTGEEIDICRLIKSLEKKVGCVELLTVGPVEDKKPPPPPPPPPEEPRPPPKPTCDGGTTPGNARRSEGLGTSVERRSQKKPHSEKSQAPTQIFLEVAFPLLNPTPSVDVREREREREGGRENHQIQRWRSSSSDLHSASDWRLRISSCRKGFLVFSFAFFHHQQEKQPFEMNNYERIEAAGKKKEEGNKLSKGEKYRQAIKRYNNKKM</sequence>